<accession>A0ABS3UC13</accession>
<dbReference type="EMBL" id="JAGFNP010000013">
    <property type="protein sequence ID" value="MBO3735242.1"/>
    <property type="molecule type" value="Genomic_DNA"/>
</dbReference>
<gene>
    <name evidence="2" type="ORF">J5V16_20635</name>
</gene>
<sequence>MTRFTARLRPLIALAALIITVPACSAMEKEMDTPPESEYTQAEVYAPAEAAVAELVEVLPDFPGFAKRSWGELPCSHNGVDDPGYTMVEIRYQFSAEDSATPLVNEQYVDLLREHWTSLGYEIARDDSTEGDGGVYRDLRAITADGVSIWYSAAYLATFMVSFGGCVPVSEPGSIAYIPPSGGIEPGSEGDAVGDYFPDGIPTQHEAIAPFESPETYDGDL</sequence>
<dbReference type="Proteomes" id="UP000681341">
    <property type="component" value="Unassembled WGS sequence"/>
</dbReference>
<evidence type="ECO:0000256" key="1">
    <source>
        <dbReference type="SAM" id="SignalP"/>
    </source>
</evidence>
<comment type="caution">
    <text evidence="2">The sequence shown here is derived from an EMBL/GenBank/DDBJ whole genome shotgun (WGS) entry which is preliminary data.</text>
</comment>
<keyword evidence="1" id="KW-0732">Signal</keyword>
<keyword evidence="3" id="KW-1185">Reference proteome</keyword>
<evidence type="ECO:0000313" key="2">
    <source>
        <dbReference type="EMBL" id="MBO3735242.1"/>
    </source>
</evidence>
<protein>
    <recommendedName>
        <fullName evidence="4">DUF3558 domain-containing protein</fullName>
    </recommendedName>
</protein>
<proteinExistence type="predicted"/>
<reference evidence="2 3" key="1">
    <citation type="submission" date="2021-03" db="EMBL/GenBank/DDBJ databases">
        <title>Glycomyces sp. nov., a novel actinomycete isolated from soil.</title>
        <authorList>
            <person name="Yang X."/>
            <person name="Xu X."/>
        </authorList>
    </citation>
    <scope>NUCLEOTIDE SEQUENCE [LARGE SCALE GENOMIC DNA]</scope>
    <source>
        <strain evidence="2 3">NEAU-S30</strain>
    </source>
</reference>
<feature type="chain" id="PRO_5045128490" description="DUF3558 domain-containing protein" evidence="1">
    <location>
        <begin position="26"/>
        <end position="221"/>
    </location>
</feature>
<organism evidence="2 3">
    <name type="scientific">Glycomyces niveus</name>
    <dbReference type="NCBI Taxonomy" id="2820287"/>
    <lineage>
        <taxon>Bacteria</taxon>
        <taxon>Bacillati</taxon>
        <taxon>Actinomycetota</taxon>
        <taxon>Actinomycetes</taxon>
        <taxon>Glycomycetales</taxon>
        <taxon>Glycomycetaceae</taxon>
        <taxon>Glycomyces</taxon>
    </lineage>
</organism>
<evidence type="ECO:0008006" key="4">
    <source>
        <dbReference type="Google" id="ProtNLM"/>
    </source>
</evidence>
<evidence type="ECO:0000313" key="3">
    <source>
        <dbReference type="Proteomes" id="UP000681341"/>
    </source>
</evidence>
<dbReference type="RefSeq" id="WP_208498864.1">
    <property type="nucleotide sequence ID" value="NZ_JAGFNP010000013.1"/>
</dbReference>
<name>A0ABS3UC13_9ACTN</name>
<feature type="signal peptide" evidence="1">
    <location>
        <begin position="1"/>
        <end position="25"/>
    </location>
</feature>